<gene>
    <name evidence="2" type="ORF">FB551_1433</name>
</gene>
<dbReference type="InterPro" id="IPR045391">
    <property type="entry name" value="DUF6520"/>
</dbReference>
<feature type="signal peptide" evidence="1">
    <location>
        <begin position="1"/>
        <end position="20"/>
    </location>
</feature>
<sequence>MKKFILPVFIVMIGATSALASNVNKSSTKVPATGYVFRPAEAIKCVNAHVTCDTSGNVMCTADLGNGPEQLFQRINNTSCPNSLFVKP</sequence>
<name>A0A543EJN3_9FLAO</name>
<dbReference type="Proteomes" id="UP000316437">
    <property type="component" value="Unassembled WGS sequence"/>
</dbReference>
<accession>A0A543EJN3</accession>
<reference evidence="2 3" key="1">
    <citation type="submission" date="2019-06" db="EMBL/GenBank/DDBJ databases">
        <title>Sorghum-associated microbial communities from plants grown in Nebraska, USA.</title>
        <authorList>
            <person name="Schachtman D."/>
        </authorList>
    </citation>
    <scope>NUCLEOTIDE SEQUENCE [LARGE SCALE GENOMIC DNA]</scope>
    <source>
        <strain evidence="2 3">110</strain>
    </source>
</reference>
<evidence type="ECO:0000313" key="3">
    <source>
        <dbReference type="Proteomes" id="UP000316437"/>
    </source>
</evidence>
<dbReference type="Pfam" id="PF20130">
    <property type="entry name" value="DUF6520"/>
    <property type="match status" value="1"/>
</dbReference>
<dbReference type="EMBL" id="VFPD01000001">
    <property type="protein sequence ID" value="TQM21739.1"/>
    <property type="molecule type" value="Genomic_DNA"/>
</dbReference>
<dbReference type="AlphaFoldDB" id="A0A543EJN3"/>
<keyword evidence="3" id="KW-1185">Reference proteome</keyword>
<proteinExistence type="predicted"/>
<comment type="caution">
    <text evidence="2">The sequence shown here is derived from an EMBL/GenBank/DDBJ whole genome shotgun (WGS) entry which is preliminary data.</text>
</comment>
<dbReference type="RefSeq" id="WP_226798637.1">
    <property type="nucleotide sequence ID" value="NZ_VFPD01000001.1"/>
</dbReference>
<protein>
    <submittedName>
        <fullName evidence="2">Uncharacterized protein</fullName>
    </submittedName>
</protein>
<feature type="chain" id="PRO_5021934076" evidence="1">
    <location>
        <begin position="21"/>
        <end position="88"/>
    </location>
</feature>
<evidence type="ECO:0000256" key="1">
    <source>
        <dbReference type="SAM" id="SignalP"/>
    </source>
</evidence>
<keyword evidence="1" id="KW-0732">Signal</keyword>
<evidence type="ECO:0000313" key="2">
    <source>
        <dbReference type="EMBL" id="TQM21739.1"/>
    </source>
</evidence>
<organism evidence="2 3">
    <name type="scientific">Chryseobacterium aquifrigidense</name>
    <dbReference type="NCBI Taxonomy" id="558021"/>
    <lineage>
        <taxon>Bacteria</taxon>
        <taxon>Pseudomonadati</taxon>
        <taxon>Bacteroidota</taxon>
        <taxon>Flavobacteriia</taxon>
        <taxon>Flavobacteriales</taxon>
        <taxon>Weeksellaceae</taxon>
        <taxon>Chryseobacterium group</taxon>
        <taxon>Chryseobacterium</taxon>
    </lineage>
</organism>